<evidence type="ECO:0000256" key="7">
    <source>
        <dbReference type="ARBA" id="ARBA00039448"/>
    </source>
</evidence>
<protein>
    <recommendedName>
        <fullName evidence="7">Large ribosomal subunit protein mL45</fullName>
    </recommendedName>
    <alternativeName>
        <fullName evidence="8">39S ribosomal protein L45, mitochondrial</fullName>
    </alternativeName>
</protein>
<evidence type="ECO:0000256" key="9">
    <source>
        <dbReference type="SAM" id="MobiDB-lite"/>
    </source>
</evidence>
<dbReference type="GO" id="GO:1990904">
    <property type="term" value="C:ribonucleoprotein complex"/>
    <property type="evidence" value="ECO:0007669"/>
    <property type="project" value="UniProtKB-KW"/>
</dbReference>
<evidence type="ECO:0000256" key="4">
    <source>
        <dbReference type="ARBA" id="ARBA00023128"/>
    </source>
</evidence>
<keyword evidence="4" id="KW-0496">Mitochondrion</keyword>
<comment type="caution">
    <text evidence="11">The sequence shown here is derived from an EMBL/GenBank/DDBJ whole genome shotgun (WGS) entry which is preliminary data.</text>
</comment>
<evidence type="ECO:0000256" key="5">
    <source>
        <dbReference type="ARBA" id="ARBA00023274"/>
    </source>
</evidence>
<evidence type="ECO:0000259" key="10">
    <source>
        <dbReference type="SMART" id="SM00978"/>
    </source>
</evidence>
<evidence type="ECO:0000256" key="2">
    <source>
        <dbReference type="ARBA" id="ARBA00022946"/>
    </source>
</evidence>
<evidence type="ECO:0000313" key="12">
    <source>
        <dbReference type="Proteomes" id="UP001255856"/>
    </source>
</evidence>
<dbReference type="GO" id="GO:0005840">
    <property type="term" value="C:ribosome"/>
    <property type="evidence" value="ECO:0007669"/>
    <property type="project" value="UniProtKB-KW"/>
</dbReference>
<feature type="compositionally biased region" description="Basic and acidic residues" evidence="9">
    <location>
        <begin position="202"/>
        <end position="219"/>
    </location>
</feature>
<keyword evidence="2" id="KW-0809">Transit peptide</keyword>
<dbReference type="GO" id="GO:0005739">
    <property type="term" value="C:mitochondrion"/>
    <property type="evidence" value="ECO:0007669"/>
    <property type="project" value="UniProtKB-SubCell"/>
</dbReference>
<dbReference type="InterPro" id="IPR051975">
    <property type="entry name" value="mtLSU_mL45"/>
</dbReference>
<dbReference type="PANTHER" id="PTHR28554:SF1">
    <property type="entry name" value="LARGE RIBOSOMAL SUBUNIT PROTEIN ML45"/>
    <property type="match status" value="1"/>
</dbReference>
<evidence type="ECO:0000256" key="1">
    <source>
        <dbReference type="ARBA" id="ARBA00004173"/>
    </source>
</evidence>
<feature type="domain" description="Tim44-like" evidence="10">
    <location>
        <begin position="110"/>
        <end position="255"/>
    </location>
</feature>
<evidence type="ECO:0000256" key="8">
    <source>
        <dbReference type="ARBA" id="ARBA00043031"/>
    </source>
</evidence>
<accession>A0AAD9MLI7</accession>
<proteinExistence type="inferred from homology"/>
<keyword evidence="12" id="KW-1185">Reference proteome</keyword>
<keyword evidence="3" id="KW-0689">Ribosomal protein</keyword>
<evidence type="ECO:0000256" key="3">
    <source>
        <dbReference type="ARBA" id="ARBA00022980"/>
    </source>
</evidence>
<comment type="subcellular location">
    <subcellularLocation>
        <location evidence="1">Mitochondrion</location>
    </subcellularLocation>
</comment>
<dbReference type="SUPFAM" id="SSF54427">
    <property type="entry name" value="NTF2-like"/>
    <property type="match status" value="1"/>
</dbReference>
<dbReference type="SMART" id="SM00978">
    <property type="entry name" value="Tim44"/>
    <property type="match status" value="1"/>
</dbReference>
<sequence length="292" mass="31869">MQTHDTKAGASGSGPSTTLAPLAVRLPVRSGDWVRGMAGQEYLSNRFPKGSFASSQTLGRTSGMRPPVVTSDQVFDPFAGVPPGMTASRLLTPEGWRYLWTRMKGTAQNLYALAQAHKYCKPFKVPAFKDEALRLYEELNASVAAGDRRALIGATAPNVNAMFKRQIKAREDAGVARVEWSLAERPTVKDVTMLQARAAMGDPKDKDTGGSRPFGRDGRLIAGGPDPVEVEDLWVLERPFKQQETNRWRLVGKLYPVPGTHAYSCSAPVAASLSAKEVADRLQADGKRRQRT</sequence>
<gene>
    <name evidence="11" type="ORF">QBZ16_002180</name>
</gene>
<dbReference type="PANTHER" id="PTHR28554">
    <property type="entry name" value="39S RIBOSOMAL PROTEIN L45, MITOCHONDRIAL"/>
    <property type="match status" value="1"/>
</dbReference>
<dbReference type="InterPro" id="IPR032710">
    <property type="entry name" value="NTF2-like_dom_sf"/>
</dbReference>
<dbReference type="InterPro" id="IPR007379">
    <property type="entry name" value="Tim44-like_dom"/>
</dbReference>
<evidence type="ECO:0000313" key="11">
    <source>
        <dbReference type="EMBL" id="KAK2079785.1"/>
    </source>
</evidence>
<reference evidence="11" key="1">
    <citation type="submission" date="2021-01" db="EMBL/GenBank/DDBJ databases">
        <authorList>
            <person name="Eckstrom K.M.E."/>
        </authorList>
    </citation>
    <scope>NUCLEOTIDE SEQUENCE</scope>
    <source>
        <strain evidence="11">UVCC 0001</strain>
    </source>
</reference>
<organism evidence="11 12">
    <name type="scientific">Prototheca wickerhamii</name>
    <dbReference type="NCBI Taxonomy" id="3111"/>
    <lineage>
        <taxon>Eukaryota</taxon>
        <taxon>Viridiplantae</taxon>
        <taxon>Chlorophyta</taxon>
        <taxon>core chlorophytes</taxon>
        <taxon>Trebouxiophyceae</taxon>
        <taxon>Chlorellales</taxon>
        <taxon>Chlorellaceae</taxon>
        <taxon>Prototheca</taxon>
    </lineage>
</organism>
<name>A0AAD9MLI7_PROWI</name>
<keyword evidence="5" id="KW-0687">Ribonucleoprotein</keyword>
<dbReference type="AlphaFoldDB" id="A0AAD9MLI7"/>
<feature type="region of interest" description="Disordered" evidence="9">
    <location>
        <begin position="200"/>
        <end position="222"/>
    </location>
</feature>
<evidence type="ECO:0000256" key="6">
    <source>
        <dbReference type="ARBA" id="ARBA00038073"/>
    </source>
</evidence>
<dbReference type="Proteomes" id="UP001255856">
    <property type="component" value="Unassembled WGS sequence"/>
</dbReference>
<dbReference type="EMBL" id="JASFZW010000002">
    <property type="protein sequence ID" value="KAK2079785.1"/>
    <property type="molecule type" value="Genomic_DNA"/>
</dbReference>
<comment type="similarity">
    <text evidence="6">Belongs to the mitochondrion-specific ribosomal protein mL45 family.</text>
</comment>
<dbReference type="Gene3D" id="3.10.450.240">
    <property type="match status" value="1"/>
</dbReference>